<comment type="subcellular location">
    <subcellularLocation>
        <location evidence="1">Membrane</location>
        <topology evidence="1">Single-pass membrane protein</topology>
    </subcellularLocation>
</comment>
<dbReference type="EMBL" id="BAAAMY010000014">
    <property type="protein sequence ID" value="GAA1930203.1"/>
    <property type="molecule type" value="Genomic_DNA"/>
</dbReference>
<keyword evidence="5" id="KW-1133">Transmembrane helix</keyword>
<reference evidence="9 10" key="1">
    <citation type="journal article" date="2019" name="Int. J. Syst. Evol. Microbiol.">
        <title>The Global Catalogue of Microorganisms (GCM) 10K type strain sequencing project: providing services to taxonomists for standard genome sequencing and annotation.</title>
        <authorList>
            <consortium name="The Broad Institute Genomics Platform"/>
            <consortium name="The Broad Institute Genome Sequencing Center for Infectious Disease"/>
            <person name="Wu L."/>
            <person name="Ma J."/>
        </authorList>
    </citation>
    <scope>NUCLEOTIDE SEQUENCE [LARGE SCALE GENOMIC DNA]</scope>
    <source>
        <strain evidence="9 10">JCM 14046</strain>
    </source>
</reference>
<dbReference type="InterPro" id="IPR003369">
    <property type="entry name" value="TatA/B/E"/>
</dbReference>
<keyword evidence="10" id="KW-1185">Reference proteome</keyword>
<evidence type="ECO:0000256" key="2">
    <source>
        <dbReference type="ARBA" id="ARBA00022448"/>
    </source>
</evidence>
<evidence type="ECO:0000256" key="4">
    <source>
        <dbReference type="ARBA" id="ARBA00022927"/>
    </source>
</evidence>
<evidence type="ECO:0000256" key="1">
    <source>
        <dbReference type="ARBA" id="ARBA00004167"/>
    </source>
</evidence>
<comment type="caution">
    <text evidence="9">The sequence shown here is derived from an EMBL/GenBank/DDBJ whole genome shotgun (WGS) entry which is preliminary data.</text>
</comment>
<evidence type="ECO:0000256" key="3">
    <source>
        <dbReference type="ARBA" id="ARBA00022692"/>
    </source>
</evidence>
<evidence type="ECO:0000256" key="8">
    <source>
        <dbReference type="SAM" id="MobiDB-lite"/>
    </source>
</evidence>
<dbReference type="Gene3D" id="1.20.5.3310">
    <property type="match status" value="1"/>
</dbReference>
<accession>A0ABN2PSA8</accession>
<proteinExistence type="predicted"/>
<evidence type="ECO:0000256" key="6">
    <source>
        <dbReference type="ARBA" id="ARBA00023010"/>
    </source>
</evidence>
<protein>
    <recommendedName>
        <fullName evidence="11">Preprotein translocase</fullName>
    </recommendedName>
</protein>
<organism evidence="9 10">
    <name type="scientific">Nocardioides lentus</name>
    <dbReference type="NCBI Taxonomy" id="338077"/>
    <lineage>
        <taxon>Bacteria</taxon>
        <taxon>Bacillati</taxon>
        <taxon>Actinomycetota</taxon>
        <taxon>Actinomycetes</taxon>
        <taxon>Propionibacteriales</taxon>
        <taxon>Nocardioidaceae</taxon>
        <taxon>Nocardioides</taxon>
    </lineage>
</organism>
<name>A0ABN2PSA8_9ACTN</name>
<keyword evidence="7" id="KW-0472">Membrane</keyword>
<sequence length="173" mass="18569">MSGLSFEKLVLVALVAGVLVGPQQLPVHAHRLATLVRSFRALVDDQRVRAESELGVALHPAAWSEQQRAWDLRRYDPRHVVRTALTQPTDTVGAASLVTGADPRLVEEARRVRPGQTWLVTGSAAHPRRLLITSLPDDDPRRLAAEVAEVAVRTDGTDGTDGTQAEAGPGAAP</sequence>
<keyword evidence="6" id="KW-0811">Translocation</keyword>
<gene>
    <name evidence="9" type="ORF">GCM10009737_35200</name>
</gene>
<dbReference type="Proteomes" id="UP001501612">
    <property type="component" value="Unassembled WGS sequence"/>
</dbReference>
<keyword evidence="4" id="KW-0653">Protein transport</keyword>
<dbReference type="PRINTS" id="PR01506">
    <property type="entry name" value="TATBPROTEIN"/>
</dbReference>
<dbReference type="Pfam" id="PF02416">
    <property type="entry name" value="TatA_B_E"/>
    <property type="match status" value="1"/>
</dbReference>
<keyword evidence="3" id="KW-0812">Transmembrane</keyword>
<evidence type="ECO:0000313" key="9">
    <source>
        <dbReference type="EMBL" id="GAA1930203.1"/>
    </source>
</evidence>
<evidence type="ECO:0008006" key="11">
    <source>
        <dbReference type="Google" id="ProtNLM"/>
    </source>
</evidence>
<keyword evidence="2" id="KW-0813">Transport</keyword>
<evidence type="ECO:0000256" key="5">
    <source>
        <dbReference type="ARBA" id="ARBA00022989"/>
    </source>
</evidence>
<evidence type="ECO:0000256" key="7">
    <source>
        <dbReference type="ARBA" id="ARBA00023136"/>
    </source>
</evidence>
<dbReference type="RefSeq" id="WP_344009081.1">
    <property type="nucleotide sequence ID" value="NZ_BAAAMY010000014.1"/>
</dbReference>
<feature type="region of interest" description="Disordered" evidence="8">
    <location>
        <begin position="153"/>
        <end position="173"/>
    </location>
</feature>
<evidence type="ECO:0000313" key="10">
    <source>
        <dbReference type="Proteomes" id="UP001501612"/>
    </source>
</evidence>